<dbReference type="Gene3D" id="3.40.630.30">
    <property type="match status" value="1"/>
</dbReference>
<dbReference type="OrthoDB" id="2061990at2"/>
<dbReference type="AlphaFoldDB" id="A0A542EFA4"/>
<dbReference type="PANTHER" id="PTHR43441:SF10">
    <property type="entry name" value="ACETYLTRANSFERASE"/>
    <property type="match status" value="1"/>
</dbReference>
<dbReference type="Proteomes" id="UP000320806">
    <property type="component" value="Unassembled WGS sequence"/>
</dbReference>
<dbReference type="PROSITE" id="PS51186">
    <property type="entry name" value="GNAT"/>
    <property type="match status" value="1"/>
</dbReference>
<comment type="caution">
    <text evidence="2">The sequence shown here is derived from an EMBL/GenBank/DDBJ whole genome shotgun (WGS) entry which is preliminary data.</text>
</comment>
<dbReference type="InterPro" id="IPR016181">
    <property type="entry name" value="Acyl_CoA_acyltransferase"/>
</dbReference>
<gene>
    <name evidence="2" type="ORF">FB459_1457</name>
</gene>
<reference evidence="2 3" key="1">
    <citation type="submission" date="2019-06" db="EMBL/GenBank/DDBJ databases">
        <title>Sequencing the genomes of 1000 actinobacteria strains.</title>
        <authorList>
            <person name="Klenk H.-P."/>
        </authorList>
    </citation>
    <scope>NUCLEOTIDE SEQUENCE [LARGE SCALE GENOMIC DNA]</scope>
    <source>
        <strain evidence="2 3">DSM 19828</strain>
    </source>
</reference>
<dbReference type="InterPro" id="IPR051908">
    <property type="entry name" value="Ribosomal_N-acetyltransferase"/>
</dbReference>
<dbReference type="EMBL" id="VFMO01000001">
    <property type="protein sequence ID" value="TQJ14015.1"/>
    <property type="molecule type" value="Genomic_DNA"/>
</dbReference>
<accession>A0A542EFA4</accession>
<keyword evidence="3" id="KW-1185">Reference proteome</keyword>
<organism evidence="2 3">
    <name type="scientific">Yimella lutea</name>
    <dbReference type="NCBI Taxonomy" id="587872"/>
    <lineage>
        <taxon>Bacteria</taxon>
        <taxon>Bacillati</taxon>
        <taxon>Actinomycetota</taxon>
        <taxon>Actinomycetes</taxon>
        <taxon>Micrococcales</taxon>
        <taxon>Dermacoccaceae</taxon>
        <taxon>Yimella</taxon>
    </lineage>
</organism>
<name>A0A542EFA4_9MICO</name>
<feature type="domain" description="N-acetyltransferase" evidence="1">
    <location>
        <begin position="9"/>
        <end position="174"/>
    </location>
</feature>
<evidence type="ECO:0000313" key="3">
    <source>
        <dbReference type="Proteomes" id="UP000320806"/>
    </source>
</evidence>
<evidence type="ECO:0000313" key="2">
    <source>
        <dbReference type="EMBL" id="TQJ14015.1"/>
    </source>
</evidence>
<evidence type="ECO:0000259" key="1">
    <source>
        <dbReference type="PROSITE" id="PS51186"/>
    </source>
</evidence>
<dbReference type="GO" id="GO:0005737">
    <property type="term" value="C:cytoplasm"/>
    <property type="evidence" value="ECO:0007669"/>
    <property type="project" value="TreeGrafter"/>
</dbReference>
<dbReference type="Pfam" id="PF13302">
    <property type="entry name" value="Acetyltransf_3"/>
    <property type="match status" value="1"/>
</dbReference>
<dbReference type="GO" id="GO:1990189">
    <property type="term" value="F:protein N-terminal-serine acetyltransferase activity"/>
    <property type="evidence" value="ECO:0007669"/>
    <property type="project" value="TreeGrafter"/>
</dbReference>
<sequence>MPLIETGSIRLRQFAPKDSPLVASVSDDPLIPLITTVPSNPEPAELEAYLARQHGRFSQGWGYSFAIADRDTDDAVGQLSLALRNLSFGRASVGYWIVPAQRRQGRARAALAAITDWALRFDQVHRLELYVEPWNEGSWRTAEACGYEREGLLRSWEWVGDQRRDMYLYSRIAG</sequence>
<proteinExistence type="predicted"/>
<keyword evidence="2" id="KW-0808">Transferase</keyword>
<dbReference type="GO" id="GO:0008999">
    <property type="term" value="F:protein-N-terminal-alanine acetyltransferase activity"/>
    <property type="evidence" value="ECO:0007669"/>
    <property type="project" value="TreeGrafter"/>
</dbReference>
<dbReference type="InterPro" id="IPR000182">
    <property type="entry name" value="GNAT_dom"/>
</dbReference>
<dbReference type="SUPFAM" id="SSF55729">
    <property type="entry name" value="Acyl-CoA N-acyltransferases (Nat)"/>
    <property type="match status" value="1"/>
</dbReference>
<dbReference type="PANTHER" id="PTHR43441">
    <property type="entry name" value="RIBOSOMAL-PROTEIN-SERINE ACETYLTRANSFERASE"/>
    <property type="match status" value="1"/>
</dbReference>
<protein>
    <submittedName>
        <fullName evidence="2">RimJ/RimL family protein N-acetyltransferase</fullName>
    </submittedName>
</protein>